<reference evidence="2 3" key="4">
    <citation type="journal article" date="2011" name="BMC Genomics">
        <title>RNA-Seq improves annotation of protein-coding genes in the cucumber genome.</title>
        <authorList>
            <person name="Li Z."/>
            <person name="Zhang Z."/>
            <person name="Yan P."/>
            <person name="Huang S."/>
            <person name="Fei Z."/>
            <person name="Lin K."/>
        </authorList>
    </citation>
    <scope>NUCLEOTIDE SEQUENCE [LARGE SCALE GENOMIC DNA]</scope>
    <source>
        <strain evidence="3">cv. 9930</strain>
    </source>
</reference>
<gene>
    <name evidence="2" type="ORF">Csa_3G418730</name>
</gene>
<reference evidence="2 3" key="2">
    <citation type="journal article" date="2009" name="PLoS ONE">
        <title>An integrated genetic and cytogenetic map of the cucumber genome.</title>
        <authorList>
            <person name="Ren Y."/>
            <person name="Zhang Z."/>
            <person name="Liu J."/>
            <person name="Staub J.E."/>
            <person name="Han Y."/>
            <person name="Cheng Z."/>
            <person name="Li X."/>
            <person name="Lu J."/>
            <person name="Miao H."/>
            <person name="Kang H."/>
            <person name="Xie B."/>
            <person name="Gu X."/>
            <person name="Wang X."/>
            <person name="Du Y."/>
            <person name="Jin W."/>
            <person name="Huang S."/>
        </authorList>
    </citation>
    <scope>NUCLEOTIDE SEQUENCE [LARGE SCALE GENOMIC DNA]</scope>
    <source>
        <strain evidence="3">cv. 9930</strain>
    </source>
</reference>
<reference evidence="2 3" key="3">
    <citation type="journal article" date="2010" name="BMC Genomics">
        <title>Transcriptome sequencing and comparative analysis of cucumber flowers with different sex types.</title>
        <authorList>
            <person name="Guo S."/>
            <person name="Zheng Y."/>
            <person name="Joung J.G."/>
            <person name="Liu S."/>
            <person name="Zhang Z."/>
            <person name="Crasta O.R."/>
            <person name="Sobral B.W."/>
            <person name="Xu Y."/>
            <person name="Huang S."/>
            <person name="Fei Z."/>
        </authorList>
    </citation>
    <scope>NUCLEOTIDE SEQUENCE [LARGE SCALE GENOMIC DNA]</scope>
    <source>
        <strain evidence="3">cv. 9930</strain>
    </source>
</reference>
<dbReference type="AlphaFoldDB" id="A0A0A0LBF8"/>
<organism evidence="2 3">
    <name type="scientific">Cucumis sativus</name>
    <name type="common">Cucumber</name>
    <dbReference type="NCBI Taxonomy" id="3659"/>
    <lineage>
        <taxon>Eukaryota</taxon>
        <taxon>Viridiplantae</taxon>
        <taxon>Streptophyta</taxon>
        <taxon>Embryophyta</taxon>
        <taxon>Tracheophyta</taxon>
        <taxon>Spermatophyta</taxon>
        <taxon>Magnoliopsida</taxon>
        <taxon>eudicotyledons</taxon>
        <taxon>Gunneridae</taxon>
        <taxon>Pentapetalae</taxon>
        <taxon>rosids</taxon>
        <taxon>fabids</taxon>
        <taxon>Cucurbitales</taxon>
        <taxon>Cucurbitaceae</taxon>
        <taxon>Benincaseae</taxon>
        <taxon>Cucumis</taxon>
    </lineage>
</organism>
<keyword evidence="3" id="KW-1185">Reference proteome</keyword>
<protein>
    <submittedName>
        <fullName evidence="2">Uncharacterized protein</fullName>
    </submittedName>
</protein>
<feature type="region of interest" description="Disordered" evidence="1">
    <location>
        <begin position="67"/>
        <end position="124"/>
    </location>
</feature>
<evidence type="ECO:0000256" key="1">
    <source>
        <dbReference type="SAM" id="MobiDB-lite"/>
    </source>
</evidence>
<feature type="compositionally biased region" description="Basic and acidic residues" evidence="1">
    <location>
        <begin position="69"/>
        <end position="96"/>
    </location>
</feature>
<name>A0A0A0LBF8_CUCSA</name>
<accession>A0A0A0LBF8</accession>
<evidence type="ECO:0000313" key="3">
    <source>
        <dbReference type="Proteomes" id="UP000029981"/>
    </source>
</evidence>
<proteinExistence type="predicted"/>
<reference evidence="2 3" key="1">
    <citation type="journal article" date="2009" name="Nat. Genet.">
        <title>The genome of the cucumber, Cucumis sativus L.</title>
        <authorList>
            <person name="Huang S."/>
            <person name="Li R."/>
            <person name="Zhang Z."/>
            <person name="Li L."/>
            <person name="Gu X."/>
            <person name="Fan W."/>
            <person name="Lucas W.J."/>
            <person name="Wang X."/>
            <person name="Xie B."/>
            <person name="Ni P."/>
            <person name="Ren Y."/>
            <person name="Zhu H."/>
            <person name="Li J."/>
            <person name="Lin K."/>
            <person name="Jin W."/>
            <person name="Fei Z."/>
            <person name="Li G."/>
            <person name="Staub J."/>
            <person name="Kilian A."/>
            <person name="van der Vossen E.A."/>
            <person name="Wu Y."/>
            <person name="Guo J."/>
            <person name="He J."/>
            <person name="Jia Z."/>
            <person name="Ren Y."/>
            <person name="Tian G."/>
            <person name="Lu Y."/>
            <person name="Ruan J."/>
            <person name="Qian W."/>
            <person name="Wang M."/>
            <person name="Huang Q."/>
            <person name="Li B."/>
            <person name="Xuan Z."/>
            <person name="Cao J."/>
            <person name="Asan"/>
            <person name="Wu Z."/>
            <person name="Zhang J."/>
            <person name="Cai Q."/>
            <person name="Bai Y."/>
            <person name="Zhao B."/>
            <person name="Han Y."/>
            <person name="Li Y."/>
            <person name="Li X."/>
            <person name="Wang S."/>
            <person name="Shi Q."/>
            <person name="Liu S."/>
            <person name="Cho W.K."/>
            <person name="Kim J.Y."/>
            <person name="Xu Y."/>
            <person name="Heller-Uszynska K."/>
            <person name="Miao H."/>
            <person name="Cheng Z."/>
            <person name="Zhang S."/>
            <person name="Wu J."/>
            <person name="Yang Y."/>
            <person name="Kang H."/>
            <person name="Li M."/>
            <person name="Liang H."/>
            <person name="Ren X."/>
            <person name="Shi Z."/>
            <person name="Wen M."/>
            <person name="Jian M."/>
            <person name="Yang H."/>
            <person name="Zhang G."/>
            <person name="Yang Z."/>
            <person name="Chen R."/>
            <person name="Liu S."/>
            <person name="Li J."/>
            <person name="Ma L."/>
            <person name="Liu H."/>
            <person name="Zhou Y."/>
            <person name="Zhao J."/>
            <person name="Fang X."/>
            <person name="Li G."/>
            <person name="Fang L."/>
            <person name="Li Y."/>
            <person name="Liu D."/>
            <person name="Zheng H."/>
            <person name="Zhang Y."/>
            <person name="Qin N."/>
            <person name="Li Z."/>
            <person name="Yang G."/>
            <person name="Yang S."/>
            <person name="Bolund L."/>
            <person name="Kristiansen K."/>
            <person name="Zheng H."/>
            <person name="Li S."/>
            <person name="Zhang X."/>
            <person name="Yang H."/>
            <person name="Wang J."/>
            <person name="Sun R."/>
            <person name="Zhang B."/>
            <person name="Jiang S."/>
            <person name="Wang J."/>
            <person name="Du Y."/>
            <person name="Li S."/>
        </authorList>
    </citation>
    <scope>NUCLEOTIDE SEQUENCE [LARGE SCALE GENOMIC DNA]</scope>
    <source>
        <strain evidence="3">cv. 9930</strain>
    </source>
</reference>
<feature type="compositionally biased region" description="Basic and acidic residues" evidence="1">
    <location>
        <begin position="113"/>
        <end position="124"/>
    </location>
</feature>
<sequence length="124" mass="14318">MEKVEVGNTRIKDYVKEEPKEGKKIDENRRLCNKKNGDQVQQQVTEDGKEYFHWKGLPPLLMNLQVGDKGPKNGREEDGEKTAWRVGEESDKRTVVEGEPLARNPLQEEEGERESGLHKEEEET</sequence>
<dbReference type="Proteomes" id="UP000029981">
    <property type="component" value="Chromosome 3"/>
</dbReference>
<dbReference type="EMBL" id="CM002924">
    <property type="protein sequence ID" value="KGN57982.1"/>
    <property type="molecule type" value="Genomic_DNA"/>
</dbReference>
<evidence type="ECO:0000313" key="2">
    <source>
        <dbReference type="EMBL" id="KGN57982.1"/>
    </source>
</evidence>
<dbReference type="Gramene" id="KGN57982">
    <property type="protein sequence ID" value="KGN57982"/>
    <property type="gene ID" value="Csa_3G418730"/>
</dbReference>